<proteinExistence type="predicted"/>
<dbReference type="PANTHER" id="PTHR36853:SF1">
    <property type="entry name" value="DUF3844 DOMAIN-CONTAINING PROTEIN"/>
    <property type="match status" value="1"/>
</dbReference>
<reference evidence="7" key="2">
    <citation type="journal article" date="2018" name="Nat. Commun.">
        <title>Extreme sensitivity to ultraviolet light in the fungal pathogen causing white-nose syndrome of bats.</title>
        <authorList>
            <person name="Palmer J.M."/>
            <person name="Drees K.P."/>
            <person name="Foster J.T."/>
            <person name="Lindner D.L."/>
        </authorList>
    </citation>
    <scope>NUCLEOTIDE SEQUENCE [LARGE SCALE GENOMIC DNA]</scope>
    <source>
        <strain evidence="7">UAMH 10579</strain>
    </source>
</reference>
<feature type="domain" description="Vacuolar sorting protein Vps3844 N-terminal" evidence="5">
    <location>
        <begin position="40"/>
        <end position="148"/>
    </location>
</feature>
<name>A0A1B8GA82_9PEZI</name>
<feature type="domain" description="Vacuolar sorting protein Vps3844 C-terminal" evidence="4">
    <location>
        <begin position="280"/>
        <end position="383"/>
    </location>
</feature>
<evidence type="ECO:0000256" key="3">
    <source>
        <dbReference type="SAM" id="SignalP"/>
    </source>
</evidence>
<accession>A0A1B8GA82</accession>
<dbReference type="OrthoDB" id="5583277at2759"/>
<dbReference type="InterPro" id="IPR053065">
    <property type="entry name" value="Archenteron_Induction-Rel"/>
</dbReference>
<evidence type="ECO:0000259" key="4">
    <source>
        <dbReference type="Pfam" id="PF12955"/>
    </source>
</evidence>
<reference evidence="6 7" key="1">
    <citation type="submission" date="2016-03" db="EMBL/GenBank/DDBJ databases">
        <title>Comparative genomics of Pseudogymnoascus destructans, the fungus causing white-nose syndrome of bats.</title>
        <authorList>
            <person name="Palmer J.M."/>
            <person name="Drees K.P."/>
            <person name="Foster J.T."/>
            <person name="Lindner D.L."/>
        </authorList>
    </citation>
    <scope>NUCLEOTIDE SEQUENCE [LARGE SCALE GENOMIC DNA]</scope>
    <source>
        <strain evidence="6 7">UAMH 10579</strain>
    </source>
</reference>
<feature type="chain" id="PRO_5008608354" evidence="3">
    <location>
        <begin position="19"/>
        <end position="390"/>
    </location>
</feature>
<dbReference type="Pfam" id="PF21656">
    <property type="entry name" value="DUF6859"/>
    <property type="match status" value="1"/>
</dbReference>
<feature type="region of interest" description="Disordered" evidence="1">
    <location>
        <begin position="226"/>
        <end position="271"/>
    </location>
</feature>
<dbReference type="Pfam" id="PF12955">
    <property type="entry name" value="Vps3844_C"/>
    <property type="match status" value="1"/>
</dbReference>
<dbReference type="AlphaFoldDB" id="A0A1B8GA82"/>
<gene>
    <name evidence="6" type="ORF">VE01_09166</name>
</gene>
<dbReference type="GO" id="GO:0005783">
    <property type="term" value="C:endoplasmic reticulum"/>
    <property type="evidence" value="ECO:0007669"/>
    <property type="project" value="TreeGrafter"/>
</dbReference>
<sequence>MRLSFGLLLPAIAGVAHATSSRIDGFVFTASKELDAGSVSLTPEQVRVVLAQQLDVTQYHSLGAGDRSEKELKLINTFGGQHPKLFDEDVAGTTSPRHLVVFLDVSLEGSKALKAKWSEKGRTEPSFVMVGSPGRESVGTLVRDIQQQISPRELPNEQCTLTKAIDVSASECWHNKNSHIMHKFTEDSSDFDTFVRSQDSLFSAIEKGDLEATFLLMTPGQTNRFKKQPWGSYSLPGSDSDLRKREQEQPMSDVVSSSSSSTLSGPQPTSTPIGRLPPLCYNTLESCTTSTQNCSGHGKCFRKFGPAKGASGASCFACKCYGPDPTDKTRKGHWGGAACQKQDISAQFWIIAGFSALLIGIVSYAIGMMFSIGSEKLPGVIGAGVAAKTR</sequence>
<evidence type="ECO:0000313" key="7">
    <source>
        <dbReference type="Proteomes" id="UP000091956"/>
    </source>
</evidence>
<keyword evidence="2" id="KW-1133">Transmembrane helix</keyword>
<organism evidence="6 7">
    <name type="scientific">Pseudogymnoascus verrucosus</name>
    <dbReference type="NCBI Taxonomy" id="342668"/>
    <lineage>
        <taxon>Eukaryota</taxon>
        <taxon>Fungi</taxon>
        <taxon>Dikarya</taxon>
        <taxon>Ascomycota</taxon>
        <taxon>Pezizomycotina</taxon>
        <taxon>Leotiomycetes</taxon>
        <taxon>Thelebolales</taxon>
        <taxon>Thelebolaceae</taxon>
        <taxon>Pseudogymnoascus</taxon>
    </lineage>
</organism>
<dbReference type="InterPro" id="IPR024382">
    <property type="entry name" value="Vps3844_C"/>
</dbReference>
<evidence type="ECO:0000259" key="5">
    <source>
        <dbReference type="Pfam" id="PF21656"/>
    </source>
</evidence>
<protein>
    <submittedName>
        <fullName evidence="6">Uncharacterized protein</fullName>
    </submittedName>
</protein>
<evidence type="ECO:0000256" key="2">
    <source>
        <dbReference type="SAM" id="Phobius"/>
    </source>
</evidence>
<keyword evidence="2" id="KW-0472">Membrane</keyword>
<keyword evidence="7" id="KW-1185">Reference proteome</keyword>
<feature type="compositionally biased region" description="Low complexity" evidence="1">
    <location>
        <begin position="256"/>
        <end position="271"/>
    </location>
</feature>
<dbReference type="STRING" id="342668.A0A1B8GA82"/>
<dbReference type="RefSeq" id="XP_018126471.1">
    <property type="nucleotide sequence ID" value="XM_018278582.2"/>
</dbReference>
<evidence type="ECO:0000256" key="1">
    <source>
        <dbReference type="SAM" id="MobiDB-lite"/>
    </source>
</evidence>
<feature type="transmembrane region" description="Helical" evidence="2">
    <location>
        <begin position="348"/>
        <end position="367"/>
    </location>
</feature>
<dbReference type="GeneID" id="28842552"/>
<dbReference type="EMBL" id="KV460262">
    <property type="protein sequence ID" value="OBT92738.1"/>
    <property type="molecule type" value="Genomic_DNA"/>
</dbReference>
<keyword evidence="2" id="KW-0812">Transmembrane</keyword>
<keyword evidence="3" id="KW-0732">Signal</keyword>
<dbReference type="Proteomes" id="UP000091956">
    <property type="component" value="Unassembled WGS sequence"/>
</dbReference>
<evidence type="ECO:0000313" key="6">
    <source>
        <dbReference type="EMBL" id="OBT92738.1"/>
    </source>
</evidence>
<dbReference type="PANTHER" id="PTHR36853">
    <property type="entry name" value="EXPRESSED PROTEIN"/>
    <property type="match status" value="1"/>
</dbReference>
<dbReference type="InterPro" id="IPR049205">
    <property type="entry name" value="Vps3844_N"/>
</dbReference>
<feature type="signal peptide" evidence="3">
    <location>
        <begin position="1"/>
        <end position="18"/>
    </location>
</feature>